<evidence type="ECO:0000313" key="1">
    <source>
        <dbReference type="EMBL" id="CDX41190.1"/>
    </source>
</evidence>
<reference evidence="1 2" key="1">
    <citation type="submission" date="2014-08" db="EMBL/GenBank/DDBJ databases">
        <authorList>
            <person name="Moulin Lionel"/>
        </authorList>
    </citation>
    <scope>NUCLEOTIDE SEQUENCE [LARGE SCALE GENOMIC DNA]</scope>
</reference>
<proteinExistence type="predicted"/>
<accession>A0A090GNS0</accession>
<dbReference type="EMBL" id="CCNB01000026">
    <property type="protein sequence ID" value="CDX41190.1"/>
    <property type="molecule type" value="Genomic_DNA"/>
</dbReference>
<name>A0A090GNS0_MESPL</name>
<dbReference type="AlphaFoldDB" id="A0A090GNS0"/>
<sequence length="57" mass="6336">MIMCVQFIGDLARFVAIEMKSKTANLSRVVQSFNKHLSGTNLHSGKAIIVAELKLQF</sequence>
<protein>
    <submittedName>
        <fullName evidence="1">Uncharacterized protein</fullName>
    </submittedName>
</protein>
<organism evidence="1 2">
    <name type="scientific">Mesorhizobium plurifarium</name>
    <dbReference type="NCBI Taxonomy" id="69974"/>
    <lineage>
        <taxon>Bacteria</taxon>
        <taxon>Pseudomonadati</taxon>
        <taxon>Pseudomonadota</taxon>
        <taxon>Alphaproteobacteria</taxon>
        <taxon>Hyphomicrobiales</taxon>
        <taxon>Phyllobacteriaceae</taxon>
        <taxon>Mesorhizobium</taxon>
    </lineage>
</organism>
<gene>
    <name evidence="1" type="ORF">MPLDJ20_320053</name>
</gene>
<dbReference type="Proteomes" id="UP000046373">
    <property type="component" value="Unassembled WGS sequence"/>
</dbReference>
<evidence type="ECO:0000313" key="2">
    <source>
        <dbReference type="Proteomes" id="UP000046373"/>
    </source>
</evidence>